<feature type="transmembrane region" description="Helical" evidence="1">
    <location>
        <begin position="79"/>
        <end position="101"/>
    </location>
</feature>
<evidence type="ECO:0000313" key="2">
    <source>
        <dbReference type="EMBL" id="TYP61677.1"/>
    </source>
</evidence>
<feature type="transmembrane region" description="Helical" evidence="1">
    <location>
        <begin position="46"/>
        <end position="67"/>
    </location>
</feature>
<dbReference type="EMBL" id="VNHQ01000014">
    <property type="protein sequence ID" value="TYP61677.1"/>
    <property type="molecule type" value="Genomic_DNA"/>
</dbReference>
<name>A0A5S5B466_STUST</name>
<dbReference type="InterPro" id="IPR011846">
    <property type="entry name" value="Cyd_oper_YbgE"/>
</dbReference>
<dbReference type="Pfam" id="PF09600">
    <property type="entry name" value="Cyd_oper_YbgE"/>
    <property type="match status" value="1"/>
</dbReference>
<reference evidence="2 3" key="1">
    <citation type="submission" date="2019-07" db="EMBL/GenBank/DDBJ databases">
        <title>Deep subsurface shale carbon reservoir microbial communities from Ohio and West Virginia, USA.</title>
        <authorList>
            <person name="Wrighton K."/>
        </authorList>
    </citation>
    <scope>NUCLEOTIDE SEQUENCE [LARGE SCALE GENOMIC DNA]</scope>
    <source>
        <strain evidence="2 3">NP_8Ht</strain>
    </source>
</reference>
<protein>
    <submittedName>
        <fullName evidence="2">Cyd operon protein YbgE</fullName>
    </submittedName>
</protein>
<gene>
    <name evidence="2" type="ORF">A9A72_124423</name>
</gene>
<evidence type="ECO:0000313" key="3">
    <source>
        <dbReference type="Proteomes" id="UP000324282"/>
    </source>
</evidence>
<keyword evidence="1" id="KW-0472">Membrane</keyword>
<sequence>MIGSVNSILYRRPGCVLSLLLASPLALLLLIHPAVMLDGAGSYNHAQLMLVMWGISAGFIHGVGFVPQHWLWRLLFHPAAAWLLMGQGYLMLLPAGAPGLVSG</sequence>
<dbReference type="RefSeq" id="WP_423835306.1">
    <property type="nucleotide sequence ID" value="NZ_VNHQ01000014.1"/>
</dbReference>
<keyword evidence="1" id="KW-0812">Transmembrane</keyword>
<comment type="caution">
    <text evidence="2">The sequence shown here is derived from an EMBL/GenBank/DDBJ whole genome shotgun (WGS) entry which is preliminary data.</text>
</comment>
<dbReference type="Proteomes" id="UP000324282">
    <property type="component" value="Unassembled WGS sequence"/>
</dbReference>
<organism evidence="2 3">
    <name type="scientific">Stutzerimonas stutzeri</name>
    <name type="common">Pseudomonas stutzeri</name>
    <dbReference type="NCBI Taxonomy" id="316"/>
    <lineage>
        <taxon>Bacteria</taxon>
        <taxon>Pseudomonadati</taxon>
        <taxon>Pseudomonadota</taxon>
        <taxon>Gammaproteobacteria</taxon>
        <taxon>Pseudomonadales</taxon>
        <taxon>Pseudomonadaceae</taxon>
        <taxon>Stutzerimonas</taxon>
    </lineage>
</organism>
<accession>A0A5S5B466</accession>
<evidence type="ECO:0000256" key="1">
    <source>
        <dbReference type="SAM" id="Phobius"/>
    </source>
</evidence>
<keyword evidence="1" id="KW-1133">Transmembrane helix</keyword>
<proteinExistence type="predicted"/>
<dbReference type="AlphaFoldDB" id="A0A5S5B466"/>